<dbReference type="Pfam" id="PF13884">
    <property type="entry name" value="Peptidase_S74"/>
    <property type="match status" value="1"/>
</dbReference>
<reference evidence="4" key="1">
    <citation type="submission" date="2023-07" db="EMBL/GenBank/DDBJ databases">
        <authorList>
            <person name="Kim M.K."/>
        </authorList>
    </citation>
    <scope>NUCLEOTIDE SEQUENCE</scope>
    <source>
        <strain evidence="4">ASUV-10-1</strain>
    </source>
</reference>
<dbReference type="RefSeq" id="WP_305009255.1">
    <property type="nucleotide sequence ID" value="NZ_JAUQSY010000027.1"/>
</dbReference>
<proteinExistence type="predicted"/>
<name>A0ABT9BLB6_9BACT</name>
<keyword evidence="5" id="KW-1185">Reference proteome</keyword>
<evidence type="ECO:0000313" key="5">
    <source>
        <dbReference type="Proteomes" id="UP001176429"/>
    </source>
</evidence>
<sequence length="691" mass="71052">MKSVTSFRLLLALLGSVPLAAHAQNVGVGTLTPGEKLDVGGGNIRLRDSGSRLIFPDGSFLTTAPGGTGFILNGTGTQAGASFNIGGTGIIGGRLGIGVGTASQALDVQGGILARSTNAISQQGAYLQWNRSGGGGETWLINQQGGGLGGIYFGAATTANVVTEWARFDGSGKLGIGTSPATTLDVRTADNSAAITVGSLGGGVGALYFGNANHGLKRGYSGGNDVGLYTTAGNLFLSASSTSTSQFALLNNGNVGIGTSSPGYKLEVNGIVGINTNYDLLLRDANAGLGWYGSNGTGKVFTPITGFDGPVLYGYNGGMLATKDGGNRTALFWNTSGQVGIGTNSPTQKLDVDGAIVARGNGYINTQGAHLQWNRVGGLGETWLINQQGLGPGGIFFGKSDVNNNVTEWARFDGNGKMGIGTTAPGAILDVQGTGDVGVNSFFYYRNSNPPNGATGNSNNDVSIRASGPIMAAEFYANSDRRLKTVVGRSDNATDLALLNRLRVTDYTMRDRAAFGDRAFKKVIAQEVEEVLPQAVTKQTGFLPDVYATATAVQALPGDSLLVLTLPAGLPEGGARAGQRLKLIGETKQVQAAVARPAAAGSRALVVRRAQALAGGAVFVYGLEHADVRAVDYEALSMLNVSATQELARQLAELKARAATAEAKAAQATATLETFEARLRALEAGGEQARK</sequence>
<evidence type="ECO:0000313" key="4">
    <source>
        <dbReference type="EMBL" id="MDO7877797.1"/>
    </source>
</evidence>
<protein>
    <submittedName>
        <fullName evidence="4">Tail fiber domain-containing protein</fullName>
    </submittedName>
</protein>
<feature type="coiled-coil region" evidence="1">
    <location>
        <begin position="644"/>
        <end position="685"/>
    </location>
</feature>
<dbReference type="InterPro" id="IPR030392">
    <property type="entry name" value="S74_ICA"/>
</dbReference>
<feature type="signal peptide" evidence="2">
    <location>
        <begin position="1"/>
        <end position="23"/>
    </location>
</feature>
<comment type="caution">
    <text evidence="4">The sequence shown here is derived from an EMBL/GenBank/DDBJ whole genome shotgun (WGS) entry which is preliminary data.</text>
</comment>
<evidence type="ECO:0000256" key="2">
    <source>
        <dbReference type="SAM" id="SignalP"/>
    </source>
</evidence>
<dbReference type="EMBL" id="JAUQSY010000027">
    <property type="protein sequence ID" value="MDO7877797.1"/>
    <property type="molecule type" value="Genomic_DNA"/>
</dbReference>
<feature type="chain" id="PRO_5045370144" evidence="2">
    <location>
        <begin position="24"/>
        <end position="691"/>
    </location>
</feature>
<dbReference type="PROSITE" id="PS51688">
    <property type="entry name" value="ICA"/>
    <property type="match status" value="1"/>
</dbReference>
<gene>
    <name evidence="4" type="ORF">Q5H93_23880</name>
</gene>
<accession>A0ABT9BLB6</accession>
<keyword evidence="1" id="KW-0175">Coiled coil</keyword>
<keyword evidence="2" id="KW-0732">Signal</keyword>
<dbReference type="Proteomes" id="UP001176429">
    <property type="component" value="Unassembled WGS sequence"/>
</dbReference>
<evidence type="ECO:0000259" key="3">
    <source>
        <dbReference type="PROSITE" id="PS51688"/>
    </source>
</evidence>
<organism evidence="4 5">
    <name type="scientific">Hymenobacter aranciens</name>
    <dbReference type="NCBI Taxonomy" id="3063996"/>
    <lineage>
        <taxon>Bacteria</taxon>
        <taxon>Pseudomonadati</taxon>
        <taxon>Bacteroidota</taxon>
        <taxon>Cytophagia</taxon>
        <taxon>Cytophagales</taxon>
        <taxon>Hymenobacteraceae</taxon>
        <taxon>Hymenobacter</taxon>
    </lineage>
</organism>
<feature type="domain" description="Peptidase S74" evidence="3">
    <location>
        <begin position="479"/>
        <end position="658"/>
    </location>
</feature>
<evidence type="ECO:0000256" key="1">
    <source>
        <dbReference type="SAM" id="Coils"/>
    </source>
</evidence>